<evidence type="ECO:0000256" key="1">
    <source>
        <dbReference type="ARBA" id="ARBA00022737"/>
    </source>
</evidence>
<evidence type="ECO:0000256" key="2">
    <source>
        <dbReference type="SAM" id="MobiDB-lite"/>
    </source>
</evidence>
<feature type="compositionally biased region" description="Polar residues" evidence="2">
    <location>
        <begin position="15"/>
        <end position="26"/>
    </location>
</feature>
<evidence type="ECO:0000313" key="4">
    <source>
        <dbReference type="EMBL" id="KAF0972837.1"/>
    </source>
</evidence>
<dbReference type="OrthoDB" id="282259at2759"/>
<dbReference type="Gene3D" id="2.20.110.10">
    <property type="entry name" value="Histone H3 K4-specific methyltransferase SET7/9 N-terminal domain"/>
    <property type="match status" value="4"/>
</dbReference>
<dbReference type="AlphaFoldDB" id="A0A6A5B4C6"/>
<dbReference type="PANTHER" id="PTHR43215">
    <property type="entry name" value="RADIAL SPOKE HEAD 1 HOMOLOG"/>
    <property type="match status" value="1"/>
</dbReference>
<dbReference type="Pfam" id="PF00339">
    <property type="entry name" value="Arrestin_N"/>
    <property type="match status" value="1"/>
</dbReference>
<comment type="caution">
    <text evidence="4">The sequence shown here is derived from an EMBL/GenBank/DDBJ whole genome shotgun (WGS) entry which is preliminary data.</text>
</comment>
<dbReference type="InterPro" id="IPR014752">
    <property type="entry name" value="Arrestin-like_C"/>
</dbReference>
<evidence type="ECO:0000313" key="5">
    <source>
        <dbReference type="Proteomes" id="UP000444721"/>
    </source>
</evidence>
<feature type="domain" description="Arrestin-like N-terminal" evidence="3">
    <location>
        <begin position="86"/>
        <end position="187"/>
    </location>
</feature>
<dbReference type="SUPFAM" id="SSF82185">
    <property type="entry name" value="Histone H3 K4-specific methyltransferase SET7/9 N-terminal domain"/>
    <property type="match status" value="3"/>
</dbReference>
<keyword evidence="1" id="KW-0677">Repeat</keyword>
<gene>
    <name evidence="4" type="ORF">FDP41_009086</name>
</gene>
<dbReference type="InterPro" id="IPR003409">
    <property type="entry name" value="MORN"/>
</dbReference>
<dbReference type="EMBL" id="VFQX01000066">
    <property type="protein sequence ID" value="KAF0972837.1"/>
    <property type="molecule type" value="Genomic_DNA"/>
</dbReference>
<feature type="compositionally biased region" description="Basic and acidic residues" evidence="2">
    <location>
        <begin position="523"/>
        <end position="537"/>
    </location>
</feature>
<proteinExistence type="predicted"/>
<feature type="region of interest" description="Disordered" evidence="2">
    <location>
        <begin position="519"/>
        <end position="544"/>
    </location>
</feature>
<dbReference type="VEuPathDB" id="AmoebaDB:NF0026450"/>
<reference evidence="4 5" key="1">
    <citation type="journal article" date="2019" name="Sci. Rep.">
        <title>Nanopore sequencing improves the draft genome of the human pathogenic amoeba Naegleria fowleri.</title>
        <authorList>
            <person name="Liechti N."/>
            <person name="Schurch N."/>
            <person name="Bruggmann R."/>
            <person name="Wittwer M."/>
        </authorList>
    </citation>
    <scope>NUCLEOTIDE SEQUENCE [LARGE SCALE GENOMIC DNA]</scope>
    <source>
        <strain evidence="4 5">ATCC 30894</strain>
    </source>
</reference>
<dbReference type="RefSeq" id="XP_044557551.1">
    <property type="nucleotide sequence ID" value="XM_044713008.1"/>
</dbReference>
<accession>A0A6A5B4C6</accession>
<organism evidence="4 5">
    <name type="scientific">Naegleria fowleri</name>
    <name type="common">Brain eating amoeba</name>
    <dbReference type="NCBI Taxonomy" id="5763"/>
    <lineage>
        <taxon>Eukaryota</taxon>
        <taxon>Discoba</taxon>
        <taxon>Heterolobosea</taxon>
        <taxon>Tetramitia</taxon>
        <taxon>Eutetramitia</taxon>
        <taxon>Vahlkampfiidae</taxon>
        <taxon>Naegleria</taxon>
    </lineage>
</organism>
<evidence type="ECO:0000259" key="3">
    <source>
        <dbReference type="Pfam" id="PF00339"/>
    </source>
</evidence>
<dbReference type="GeneID" id="68116303"/>
<dbReference type="Gene3D" id="2.60.40.640">
    <property type="match status" value="1"/>
</dbReference>
<dbReference type="Proteomes" id="UP000444721">
    <property type="component" value="Unassembled WGS sequence"/>
</dbReference>
<dbReference type="VEuPathDB" id="AmoebaDB:FDP41_009086"/>
<dbReference type="VEuPathDB" id="AmoebaDB:NfTy_046340"/>
<name>A0A6A5B4C6_NAEFO</name>
<dbReference type="Pfam" id="PF02493">
    <property type="entry name" value="MORN"/>
    <property type="match status" value="9"/>
</dbReference>
<dbReference type="InterPro" id="IPR011021">
    <property type="entry name" value="Arrestin-like_N"/>
</dbReference>
<sequence length="814" mass="92431">MSSLAPSRLHDDESNSSYHNNLQGAEQRSRMTFLEEPKDDQHLLNKSDSGCSTTSSELYAVPYDDLSFENETIVSNTNVCNQPKMIIFNHGSSSSSRSPNRKRDNELVLELTIHYEKFTKEFYPGETENIFQKKETIFMNLHLVPGNHTFEFSFELDHDSTPTFSKPTCCVEYIISALAERNSQSEAHNLLSTMSLFKVLEGNNKITKSTQQKLITSTKTITFENGETVSLDLNSQVSSNETLSILIKNLTSDDMFHFKIVEQIREKQNNATIHEEEISLEPERKEQFEDSFKIDLRIPKHFSKSWIPLSEKCLLVFAHFLVVGVKNKSSQEFSIPIIIQPGFCDSVEIVDNLANIESPQKDSSPLSIMKNILSTPMLFSSPTDNNRKTKSENYDISTLFSQYNPCSPTHKAYINHKVPVQETSEIGMTETFLSPIPVKERFESDKSFLNESSIEDINLQIEKTRKHVERLNEQLSLSCPPFKAEKDEFLAKYCSKLMGPSSKMNNEVDRSEDLCFTPAESTTQRDDGFGHRQEKRNANQGLPNSKVEYGEVSFSHIGKYIGQYANAQLNQQGLIPHGKGTFYYSTGTTYSGHFVNGKKQGKGQMEYKDGSIYKGDFFDNFRHGNGVYRCRAYSYSGSWEFDKKKGQGIIVYSNGESYEGTFDNNLPHGSGKYLFKDKSVYEGEFSNGYPHGNGTLIYSDHVTMYDGEWKQGKKSGKARLVILPNGYYEGDMENDCKHGKGRYVYKNGDVYEGGFKQDKKHGQGIYFFAQGGYLKGTWHLSAKQGHALLCAPDGTLYEEVWDNDVLISKKLVYK</sequence>
<dbReference type="PANTHER" id="PTHR43215:SF14">
    <property type="entry name" value="RADIAL SPOKE HEAD 1 HOMOLOG"/>
    <property type="match status" value="1"/>
</dbReference>
<keyword evidence="5" id="KW-1185">Reference proteome</keyword>
<protein>
    <recommendedName>
        <fullName evidence="3">Arrestin-like N-terminal domain-containing protein</fullName>
    </recommendedName>
</protein>
<dbReference type="SMART" id="SM00698">
    <property type="entry name" value="MORN"/>
    <property type="match status" value="9"/>
</dbReference>
<feature type="region of interest" description="Disordered" evidence="2">
    <location>
        <begin position="1"/>
        <end position="26"/>
    </location>
</feature>